<evidence type="ECO:0000256" key="4">
    <source>
        <dbReference type="SAM" id="Phobius"/>
    </source>
</evidence>
<comment type="similarity">
    <text evidence="1">Belongs to the 1-acyl-sn-glycerol-3-phosphate acyltransferase family.</text>
</comment>
<sequence>MISRHNYAVAIVRTAILGPLFLLGCAAIVFTQEVSALLLVNSPKSLQAAVNLSKTHFISLLTFIAHIICPSDVSITYDESTKDMAFSSTNGHLSGYLMPNSVLISNHQIYTDWLSLWHILASTHLGNSVFIFLKDLSWIPVLGRGMKNYNFLFLSRKWEKDKIVLTNQLLEIDANARGYGPANGVKHVFSTSLNQQDSTTLQPPIQHWPSGKNSKQIWPYEILLYPEGTVTSPHTRIRSDKFCDRKGLPHLKHVLLPRVRGLFITLRKLRNTVEVVYDITTGYSGLKPGDNGEDIFTLKQFFLLGYGPKRVNHYIQTWKIADIPLGDDDCEDIDAVKEEDVAKFEQWLFKIWYEKDERMDLFYKSGSFETIPNTKTVIAEIKNKSILDLLSVFTPVIIGILILRLIWLGISRLIF</sequence>
<evidence type="ECO:0000256" key="2">
    <source>
        <dbReference type="ARBA" id="ARBA00022679"/>
    </source>
</evidence>
<keyword evidence="7" id="KW-1185">Reference proteome</keyword>
<dbReference type="InterPro" id="IPR032098">
    <property type="entry name" value="Acyltransf_C"/>
</dbReference>
<protein>
    <submittedName>
        <fullName evidence="6">2-acyl-1-lysophosphatidylinositol acyltransferase</fullName>
    </submittedName>
</protein>
<evidence type="ECO:0000313" key="6">
    <source>
        <dbReference type="EMBL" id="CAK7920803.1"/>
    </source>
</evidence>
<name>A0ABP0ELE2_9ASCO</name>
<dbReference type="InterPro" id="IPR002123">
    <property type="entry name" value="Plipid/glycerol_acylTrfase"/>
</dbReference>
<reference evidence="6 7" key="1">
    <citation type="submission" date="2024-01" db="EMBL/GenBank/DDBJ databases">
        <authorList>
            <consortium name="Genoscope - CEA"/>
            <person name="William W."/>
        </authorList>
    </citation>
    <scope>NUCLEOTIDE SEQUENCE [LARGE SCALE GENOMIC DNA]</scope>
    <source>
        <strain evidence="6 7">29B2s-10</strain>
    </source>
</reference>
<dbReference type="SMART" id="SM00563">
    <property type="entry name" value="PlsC"/>
    <property type="match status" value="1"/>
</dbReference>
<evidence type="ECO:0000259" key="5">
    <source>
        <dbReference type="SMART" id="SM00563"/>
    </source>
</evidence>
<evidence type="ECO:0000313" key="7">
    <source>
        <dbReference type="Proteomes" id="UP001497600"/>
    </source>
</evidence>
<evidence type="ECO:0000256" key="1">
    <source>
        <dbReference type="ARBA" id="ARBA00008655"/>
    </source>
</evidence>
<keyword evidence="3 6" id="KW-0012">Acyltransferase</keyword>
<dbReference type="Pfam" id="PF16076">
    <property type="entry name" value="Acyltransf_C"/>
    <property type="match status" value="1"/>
</dbReference>
<organism evidence="6 7">
    <name type="scientific">[Candida] anglica</name>
    <dbReference type="NCBI Taxonomy" id="148631"/>
    <lineage>
        <taxon>Eukaryota</taxon>
        <taxon>Fungi</taxon>
        <taxon>Dikarya</taxon>
        <taxon>Ascomycota</taxon>
        <taxon>Saccharomycotina</taxon>
        <taxon>Pichiomycetes</taxon>
        <taxon>Debaryomycetaceae</taxon>
        <taxon>Kurtzmaniella</taxon>
    </lineage>
</organism>
<dbReference type="Proteomes" id="UP001497600">
    <property type="component" value="Chromosome H"/>
</dbReference>
<dbReference type="Pfam" id="PF01553">
    <property type="entry name" value="Acyltransferase"/>
    <property type="match status" value="1"/>
</dbReference>
<dbReference type="PANTHER" id="PTHR10983">
    <property type="entry name" value="1-ACYLGLYCEROL-3-PHOSPHATE ACYLTRANSFERASE-RELATED"/>
    <property type="match status" value="1"/>
</dbReference>
<keyword evidence="4" id="KW-0472">Membrane</keyword>
<feature type="domain" description="Phospholipid/glycerol acyltransferase" evidence="5">
    <location>
        <begin position="101"/>
        <end position="263"/>
    </location>
</feature>
<dbReference type="PROSITE" id="PS51257">
    <property type="entry name" value="PROKAR_LIPOPROTEIN"/>
    <property type="match status" value="1"/>
</dbReference>
<keyword evidence="2" id="KW-0808">Transferase</keyword>
<dbReference type="CDD" id="cd07990">
    <property type="entry name" value="LPLAT_LCLAT1-like"/>
    <property type="match status" value="1"/>
</dbReference>
<dbReference type="PANTHER" id="PTHR10983:SF16">
    <property type="entry name" value="LYSOCARDIOLIPIN ACYLTRANSFERASE 1"/>
    <property type="match status" value="1"/>
</dbReference>
<evidence type="ECO:0000256" key="3">
    <source>
        <dbReference type="ARBA" id="ARBA00023315"/>
    </source>
</evidence>
<keyword evidence="4" id="KW-0812">Transmembrane</keyword>
<keyword evidence="4" id="KW-1133">Transmembrane helix</keyword>
<gene>
    <name evidence="6" type="primary">CST26</name>
    <name evidence="6" type="ORF">CAAN4_H06766</name>
</gene>
<dbReference type="GO" id="GO:0016746">
    <property type="term" value="F:acyltransferase activity"/>
    <property type="evidence" value="ECO:0007669"/>
    <property type="project" value="UniProtKB-KW"/>
</dbReference>
<feature type="transmembrane region" description="Helical" evidence="4">
    <location>
        <begin position="389"/>
        <end position="410"/>
    </location>
</feature>
<accession>A0ABP0ELE2</accession>
<dbReference type="EMBL" id="OZ004260">
    <property type="protein sequence ID" value="CAK7920803.1"/>
    <property type="molecule type" value="Genomic_DNA"/>
</dbReference>
<dbReference type="SUPFAM" id="SSF69593">
    <property type="entry name" value="Glycerol-3-phosphate (1)-acyltransferase"/>
    <property type="match status" value="1"/>
</dbReference>
<proteinExistence type="inferred from homology"/>